<evidence type="ECO:0000313" key="9">
    <source>
        <dbReference type="EMBL" id="KAF6210053.1"/>
    </source>
</evidence>
<feature type="domain" description="C2H2-type" evidence="8">
    <location>
        <begin position="88"/>
        <end position="115"/>
    </location>
</feature>
<dbReference type="Proteomes" id="UP000466442">
    <property type="component" value="Unassembled WGS sequence"/>
</dbReference>
<evidence type="ECO:0000256" key="7">
    <source>
        <dbReference type="SAM" id="MobiDB-lite"/>
    </source>
</evidence>
<dbReference type="OrthoDB" id="6622001at2759"/>
<dbReference type="FunFam" id="3.30.160.60:FF:001290">
    <property type="entry name" value="Zinc finger 45-like"/>
    <property type="match status" value="1"/>
</dbReference>
<evidence type="ECO:0000313" key="10">
    <source>
        <dbReference type="Proteomes" id="UP000466442"/>
    </source>
</evidence>
<comment type="caution">
    <text evidence="9">The sequence shown here is derived from an EMBL/GenBank/DDBJ whole genome shotgun (WGS) entry which is preliminary data.</text>
</comment>
<feature type="domain" description="C2H2-type" evidence="8">
    <location>
        <begin position="116"/>
        <end position="143"/>
    </location>
</feature>
<feature type="domain" description="C2H2-type" evidence="8">
    <location>
        <begin position="144"/>
        <end position="166"/>
    </location>
</feature>
<keyword evidence="10" id="KW-1185">Reference proteome</keyword>
<proteinExistence type="predicted"/>
<dbReference type="PANTHER" id="PTHR23235:SF142">
    <property type="entry name" value="ZINC FINGER PROTEIN 384"/>
    <property type="match status" value="1"/>
</dbReference>
<feature type="domain" description="C2H2-type" evidence="8">
    <location>
        <begin position="200"/>
        <end position="224"/>
    </location>
</feature>
<dbReference type="Gene3D" id="3.30.160.60">
    <property type="entry name" value="Classic Zinc Finger"/>
    <property type="match status" value="5"/>
</dbReference>
<feature type="compositionally biased region" description="Polar residues" evidence="7">
    <location>
        <begin position="237"/>
        <end position="246"/>
    </location>
</feature>
<dbReference type="PROSITE" id="PS50157">
    <property type="entry name" value="ZINC_FINGER_C2H2_2"/>
    <property type="match status" value="5"/>
</dbReference>
<keyword evidence="1" id="KW-0479">Metal-binding</keyword>
<dbReference type="GO" id="GO:0000981">
    <property type="term" value="F:DNA-binding transcription factor activity, RNA polymerase II-specific"/>
    <property type="evidence" value="ECO:0007669"/>
    <property type="project" value="TreeGrafter"/>
</dbReference>
<dbReference type="AlphaFoldDB" id="A0A8S9XM87"/>
<evidence type="ECO:0000256" key="6">
    <source>
        <dbReference type="PROSITE-ProRule" id="PRU00042"/>
    </source>
</evidence>
<feature type="region of interest" description="Disordered" evidence="7">
    <location>
        <begin position="10"/>
        <end position="29"/>
    </location>
</feature>
<feature type="region of interest" description="Disordered" evidence="7">
    <location>
        <begin position="227"/>
        <end position="246"/>
    </location>
</feature>
<evidence type="ECO:0000256" key="2">
    <source>
        <dbReference type="ARBA" id="ARBA00022737"/>
    </source>
</evidence>
<dbReference type="PROSITE" id="PS00028">
    <property type="entry name" value="ZINC_FINGER_C2H2_1"/>
    <property type="match status" value="2"/>
</dbReference>
<dbReference type="SUPFAM" id="SSF57667">
    <property type="entry name" value="beta-beta-alpha zinc fingers"/>
    <property type="match status" value="2"/>
</dbReference>
<dbReference type="InterPro" id="IPR013087">
    <property type="entry name" value="Znf_C2H2_type"/>
</dbReference>
<keyword evidence="4" id="KW-0862">Zinc</keyword>
<gene>
    <name evidence="9" type="ORF">GE061_015809</name>
</gene>
<evidence type="ECO:0000256" key="4">
    <source>
        <dbReference type="ARBA" id="ARBA00022833"/>
    </source>
</evidence>
<name>A0A8S9XM87_APOLU</name>
<dbReference type="EMBL" id="WIXP02000006">
    <property type="protein sequence ID" value="KAF6210053.1"/>
    <property type="molecule type" value="Genomic_DNA"/>
</dbReference>
<dbReference type="GO" id="GO:0000978">
    <property type="term" value="F:RNA polymerase II cis-regulatory region sequence-specific DNA binding"/>
    <property type="evidence" value="ECO:0007669"/>
    <property type="project" value="TreeGrafter"/>
</dbReference>
<dbReference type="FunFam" id="3.30.160.60:FF:002343">
    <property type="entry name" value="Zinc finger protein 33A"/>
    <property type="match status" value="1"/>
</dbReference>
<evidence type="ECO:0000256" key="3">
    <source>
        <dbReference type="ARBA" id="ARBA00022771"/>
    </source>
</evidence>
<sequence>MQRHIFIVPTGLVQDQNQKKREKKTPENKIHEKTTSQFPAFVRITNRKLFRMKRNEKKPLGCGICPYKTNSACHLDRHLRIHTGQKPYACDMCSYRATDGGLLKRHKRVHSGEKPFICHICGHKTAQSCSLKDHMAVHTGKKRYSCDLCSFQCSRIGRLRDHQRIHKVKIEFKEGISRDGDILPKTEPGESKNDSDHVLHRCPHCNLEFSEVQYLDRHVTSVHSVGLTEPKQERQDSPTNEAPQPSNFCSLCASPHESSEALEIHIALHVVY</sequence>
<dbReference type="SMART" id="SM00355">
    <property type="entry name" value="ZnF_C2H2"/>
    <property type="match status" value="6"/>
</dbReference>
<dbReference type="InterPro" id="IPR036236">
    <property type="entry name" value="Znf_C2H2_sf"/>
</dbReference>
<feature type="domain" description="C2H2-type" evidence="8">
    <location>
        <begin position="60"/>
        <end position="87"/>
    </location>
</feature>
<keyword evidence="2" id="KW-0677">Repeat</keyword>
<evidence type="ECO:0000259" key="8">
    <source>
        <dbReference type="PROSITE" id="PS50157"/>
    </source>
</evidence>
<dbReference type="GO" id="GO:0008270">
    <property type="term" value="F:zinc ion binding"/>
    <property type="evidence" value="ECO:0007669"/>
    <property type="project" value="UniProtKB-KW"/>
</dbReference>
<organism evidence="9 10">
    <name type="scientific">Apolygus lucorum</name>
    <name type="common">Small green plant bug</name>
    <name type="synonym">Lygocoris lucorum</name>
    <dbReference type="NCBI Taxonomy" id="248454"/>
    <lineage>
        <taxon>Eukaryota</taxon>
        <taxon>Metazoa</taxon>
        <taxon>Ecdysozoa</taxon>
        <taxon>Arthropoda</taxon>
        <taxon>Hexapoda</taxon>
        <taxon>Insecta</taxon>
        <taxon>Pterygota</taxon>
        <taxon>Neoptera</taxon>
        <taxon>Paraneoptera</taxon>
        <taxon>Hemiptera</taxon>
        <taxon>Heteroptera</taxon>
        <taxon>Panheteroptera</taxon>
        <taxon>Cimicomorpha</taxon>
        <taxon>Miridae</taxon>
        <taxon>Mirini</taxon>
        <taxon>Apolygus</taxon>
    </lineage>
</organism>
<dbReference type="PANTHER" id="PTHR23235">
    <property type="entry name" value="KRUEPPEL-LIKE TRANSCRIPTION FACTOR"/>
    <property type="match status" value="1"/>
</dbReference>
<accession>A0A8S9XM87</accession>
<evidence type="ECO:0000256" key="5">
    <source>
        <dbReference type="ARBA" id="ARBA00023242"/>
    </source>
</evidence>
<evidence type="ECO:0000256" key="1">
    <source>
        <dbReference type="ARBA" id="ARBA00022723"/>
    </source>
</evidence>
<protein>
    <recommendedName>
        <fullName evidence="8">C2H2-type domain-containing protein</fullName>
    </recommendedName>
</protein>
<keyword evidence="5" id="KW-0539">Nucleus</keyword>
<reference evidence="9" key="1">
    <citation type="journal article" date="2021" name="Mol. Ecol. Resour.">
        <title>Apolygus lucorum genome provides insights into omnivorousness and mesophyll feeding.</title>
        <authorList>
            <person name="Liu Y."/>
            <person name="Liu H."/>
            <person name="Wang H."/>
            <person name="Huang T."/>
            <person name="Liu B."/>
            <person name="Yang B."/>
            <person name="Yin L."/>
            <person name="Li B."/>
            <person name="Zhang Y."/>
            <person name="Zhang S."/>
            <person name="Jiang F."/>
            <person name="Zhang X."/>
            <person name="Ren Y."/>
            <person name="Wang B."/>
            <person name="Wang S."/>
            <person name="Lu Y."/>
            <person name="Wu K."/>
            <person name="Fan W."/>
            <person name="Wang G."/>
        </authorList>
    </citation>
    <scope>NUCLEOTIDE SEQUENCE</scope>
    <source>
        <strain evidence="9">12Hb</strain>
    </source>
</reference>
<keyword evidence="3 6" id="KW-0863">Zinc-finger</keyword>